<proteinExistence type="predicted"/>
<comment type="caution">
    <text evidence="1">The sequence shown here is derived from an EMBL/GenBank/DDBJ whole genome shotgun (WGS) entry which is preliminary data.</text>
</comment>
<evidence type="ECO:0000313" key="2">
    <source>
        <dbReference type="Proteomes" id="UP001153269"/>
    </source>
</evidence>
<dbReference type="AlphaFoldDB" id="A0A9N7U3C3"/>
<dbReference type="Proteomes" id="UP001153269">
    <property type="component" value="Unassembled WGS sequence"/>
</dbReference>
<protein>
    <submittedName>
        <fullName evidence="1">Uncharacterized protein</fullName>
    </submittedName>
</protein>
<keyword evidence="2" id="KW-1185">Reference proteome</keyword>
<accession>A0A9N7U3C3</accession>
<reference evidence="1" key="1">
    <citation type="submission" date="2020-03" db="EMBL/GenBank/DDBJ databases">
        <authorList>
            <person name="Weist P."/>
        </authorList>
    </citation>
    <scope>NUCLEOTIDE SEQUENCE</scope>
</reference>
<sequence>MLGQLFFPDWLSGAYFHLAVCRAAETRNPDDYDSGRSDSSSLLVSSTRVMMKTVTAGRPLPPQHKWPPCLPSRLTGKVRARVGWLARCFDSSVRKMTAPGCLSEREGRRGPLSLTGKVKAYSLEAVLQSKRLGSIYPLVLSILSPPTPSSPPPPPLLRIAASL</sequence>
<dbReference type="EMBL" id="CADEAL010000708">
    <property type="protein sequence ID" value="CAB1424149.1"/>
    <property type="molecule type" value="Genomic_DNA"/>
</dbReference>
<organism evidence="1 2">
    <name type="scientific">Pleuronectes platessa</name>
    <name type="common">European plaice</name>
    <dbReference type="NCBI Taxonomy" id="8262"/>
    <lineage>
        <taxon>Eukaryota</taxon>
        <taxon>Metazoa</taxon>
        <taxon>Chordata</taxon>
        <taxon>Craniata</taxon>
        <taxon>Vertebrata</taxon>
        <taxon>Euteleostomi</taxon>
        <taxon>Actinopterygii</taxon>
        <taxon>Neopterygii</taxon>
        <taxon>Teleostei</taxon>
        <taxon>Neoteleostei</taxon>
        <taxon>Acanthomorphata</taxon>
        <taxon>Carangaria</taxon>
        <taxon>Pleuronectiformes</taxon>
        <taxon>Pleuronectoidei</taxon>
        <taxon>Pleuronectidae</taxon>
        <taxon>Pleuronectes</taxon>
    </lineage>
</organism>
<gene>
    <name evidence="1" type="ORF">PLEPLA_LOCUS12070</name>
</gene>
<evidence type="ECO:0000313" key="1">
    <source>
        <dbReference type="EMBL" id="CAB1424149.1"/>
    </source>
</evidence>
<name>A0A9N7U3C3_PLEPL</name>